<evidence type="ECO:0000256" key="5">
    <source>
        <dbReference type="ARBA" id="ARBA00023134"/>
    </source>
</evidence>
<dbReference type="InterPro" id="IPR009000">
    <property type="entry name" value="Transl_B-barrel_sf"/>
</dbReference>
<gene>
    <name evidence="8" type="ORF">BROFUL_01192</name>
</gene>
<dbReference type="EMBL" id="LAQJ01000127">
    <property type="protein sequence ID" value="KKO20080.1"/>
    <property type="molecule type" value="Genomic_DNA"/>
</dbReference>
<evidence type="ECO:0000256" key="3">
    <source>
        <dbReference type="ARBA" id="ARBA00022768"/>
    </source>
</evidence>
<dbReference type="PANTHER" id="PTHR43261">
    <property type="entry name" value="TRANSLATION ELONGATION FACTOR G-RELATED"/>
    <property type="match status" value="1"/>
</dbReference>
<dbReference type="NCBIfam" id="NF009891">
    <property type="entry name" value="PRK13351.1-1"/>
    <property type="match status" value="1"/>
</dbReference>
<dbReference type="Proteomes" id="UP000034954">
    <property type="component" value="Unassembled WGS sequence"/>
</dbReference>
<dbReference type="InterPro" id="IPR035647">
    <property type="entry name" value="EFG_III/V"/>
</dbReference>
<name>A0A0M2UWY4_9BACT</name>
<evidence type="ECO:0000313" key="8">
    <source>
        <dbReference type="EMBL" id="KKO20080.1"/>
    </source>
</evidence>
<organism evidence="8 9">
    <name type="scientific">Candidatus Brocadia fulgida</name>
    <dbReference type="NCBI Taxonomy" id="380242"/>
    <lineage>
        <taxon>Bacteria</taxon>
        <taxon>Pseudomonadati</taxon>
        <taxon>Planctomycetota</taxon>
        <taxon>Candidatus Brocadiia</taxon>
        <taxon>Candidatus Brocadiales</taxon>
        <taxon>Candidatus Brocadiaceae</taxon>
        <taxon>Candidatus Brocadia</taxon>
    </lineage>
</organism>
<dbReference type="CDD" id="cd01434">
    <property type="entry name" value="EFG_mtEFG1_IV"/>
    <property type="match status" value="1"/>
</dbReference>
<sequence length="685" mass="75019">MIPYETKDIRSIVLLGHGASGKTALVESMLFKAGTTTRLGSVEDGTSVSDYDPDAKEKRHSIDSSILHCNWKGREINIIDTPGYADFIRDTITALVAVETAIIVISATDGIQVNTRKLWDMACQKGLGKLIVVTKADAENFDYHTLLKTVQDTFGNTCVPLNLPVGTGHDFRGVVNLLTLPSPLPDGIAGDTHACHDALVETVVSADDALMEKYLDGKELENTVLQPCFVKAVAGGYVVPVLCCSNKKVLGIEDLLDAIANFSPSPPEGIKRTAVDIQKNQEITLKASKEAPFSAYVFKTVVDPYVGKLSYFRVISGMLGSDVSFYNATSKNTDKAGHLYRVFGKEQQPVSRAIPGDIIAVSKLEDMHISDTICDPKHPVQFPEIAFPHPLCSLAVVPLNKGAEKKISECLHKLTEEDKTFRTSHDALTNELVITGMSTLHLQVMIVRLKRRFGIDVEAHTPKIPYKETITARAQAQYKHKKQTGGHGQYGEVHIWIEPLPRGAGFEFVDEVVGGTIPRQYIPAVEKGIREALDKGILIGHPIVDVRVRLFHGSFHDVDSSEAAFKMAASHAFHDAFNHARPVLLEPIVNIEVTIPMKFMGEITGNLSSHRGHIKGMDSLGDFQVVRATIPMASIANYETELKSMTGGQGSFTIEFSHYDVVPAHLMQQIITHAHAARGTHARKE</sequence>
<dbReference type="InterPro" id="IPR009022">
    <property type="entry name" value="EFG_III"/>
</dbReference>
<dbReference type="InterPro" id="IPR020568">
    <property type="entry name" value="Ribosomal_Su5_D2-typ_SF"/>
</dbReference>
<dbReference type="CDD" id="cd03713">
    <property type="entry name" value="EFG_mtEFG_C"/>
    <property type="match status" value="1"/>
</dbReference>
<evidence type="ECO:0000256" key="6">
    <source>
        <dbReference type="ARBA" id="ARBA00024731"/>
    </source>
</evidence>
<dbReference type="Gene3D" id="3.30.230.10">
    <property type="match status" value="1"/>
</dbReference>
<dbReference type="PATRIC" id="fig|380242.3.peg.1473"/>
<dbReference type="SUPFAM" id="SSF50447">
    <property type="entry name" value="Translation proteins"/>
    <property type="match status" value="1"/>
</dbReference>
<dbReference type="GO" id="GO:0003924">
    <property type="term" value="F:GTPase activity"/>
    <property type="evidence" value="ECO:0007669"/>
    <property type="project" value="InterPro"/>
</dbReference>
<evidence type="ECO:0000256" key="2">
    <source>
        <dbReference type="ARBA" id="ARBA00022741"/>
    </source>
</evidence>
<dbReference type="InterPro" id="IPR047872">
    <property type="entry name" value="EFG_IV"/>
</dbReference>
<dbReference type="GO" id="GO:0003746">
    <property type="term" value="F:translation elongation factor activity"/>
    <property type="evidence" value="ECO:0007669"/>
    <property type="project" value="UniProtKB-KW"/>
</dbReference>
<evidence type="ECO:0000256" key="1">
    <source>
        <dbReference type="ARBA" id="ARBA00017872"/>
    </source>
</evidence>
<dbReference type="NCBIfam" id="TIGR00231">
    <property type="entry name" value="small_GTP"/>
    <property type="match status" value="1"/>
</dbReference>
<dbReference type="NCBIfam" id="NF009379">
    <property type="entry name" value="PRK12740.1-3"/>
    <property type="match status" value="1"/>
</dbReference>
<dbReference type="SUPFAM" id="SSF52540">
    <property type="entry name" value="P-loop containing nucleoside triphosphate hydrolases"/>
    <property type="match status" value="1"/>
</dbReference>
<dbReference type="InterPro" id="IPR014721">
    <property type="entry name" value="Ribsml_uS5_D2-typ_fold_subgr"/>
</dbReference>
<dbReference type="PROSITE" id="PS51722">
    <property type="entry name" value="G_TR_2"/>
    <property type="match status" value="1"/>
</dbReference>
<feature type="domain" description="Tr-type G" evidence="7">
    <location>
        <begin position="7"/>
        <end position="267"/>
    </location>
</feature>
<keyword evidence="3 8" id="KW-0251">Elongation factor</keyword>
<dbReference type="FunFam" id="3.30.230.10:FF:000003">
    <property type="entry name" value="Elongation factor G"/>
    <property type="match status" value="1"/>
</dbReference>
<dbReference type="NCBIfam" id="NF009381">
    <property type="entry name" value="PRK12740.1-5"/>
    <property type="match status" value="1"/>
</dbReference>
<dbReference type="CDD" id="cd04170">
    <property type="entry name" value="EF-G_bact"/>
    <property type="match status" value="1"/>
</dbReference>
<comment type="function">
    <text evidence="6">Catalyzes the GTP-dependent ribosomal translocation step during translation elongation. During this step, the ribosome changes from the pre-translocational (PRE) to the post-translocational (POST) state as the newly formed A-site-bound peptidyl-tRNA and P-site-bound deacylated tRNA move to the P and E sites, respectively. Catalyzes the coordinated movement of the two tRNA molecules, the mRNA and conformational changes in the ribosome.</text>
</comment>
<dbReference type="SMART" id="SM00838">
    <property type="entry name" value="EFG_C"/>
    <property type="match status" value="1"/>
</dbReference>
<dbReference type="InterPro" id="IPR041095">
    <property type="entry name" value="EFG_II"/>
</dbReference>
<dbReference type="SMART" id="SM00889">
    <property type="entry name" value="EFG_IV"/>
    <property type="match status" value="1"/>
</dbReference>
<dbReference type="CDD" id="cd16262">
    <property type="entry name" value="EFG_III"/>
    <property type="match status" value="1"/>
</dbReference>
<evidence type="ECO:0000256" key="4">
    <source>
        <dbReference type="ARBA" id="ARBA00022917"/>
    </source>
</evidence>
<dbReference type="SUPFAM" id="SSF54980">
    <property type="entry name" value="EF-G C-terminal domain-like"/>
    <property type="match status" value="2"/>
</dbReference>
<dbReference type="InterPro" id="IPR005517">
    <property type="entry name" value="Transl_elong_EFG/EF2_IV"/>
</dbReference>
<dbReference type="GO" id="GO:0032790">
    <property type="term" value="P:ribosome disassembly"/>
    <property type="evidence" value="ECO:0007669"/>
    <property type="project" value="TreeGrafter"/>
</dbReference>
<evidence type="ECO:0000313" key="9">
    <source>
        <dbReference type="Proteomes" id="UP000034954"/>
    </source>
</evidence>
<accession>A0A0M2UWY4</accession>
<keyword evidence="5" id="KW-0342">GTP-binding</keyword>
<dbReference type="Gene3D" id="3.40.50.300">
    <property type="entry name" value="P-loop containing nucleotide triphosphate hydrolases"/>
    <property type="match status" value="1"/>
</dbReference>
<protein>
    <recommendedName>
        <fullName evidence="1">Elongation factor G</fullName>
    </recommendedName>
</protein>
<dbReference type="InterPro" id="IPR000640">
    <property type="entry name" value="EFG_V-like"/>
</dbReference>
<dbReference type="Pfam" id="PF14492">
    <property type="entry name" value="EFG_III"/>
    <property type="match status" value="1"/>
</dbReference>
<dbReference type="InterPro" id="IPR053905">
    <property type="entry name" value="EF-G-like_DII"/>
</dbReference>
<dbReference type="InterPro" id="IPR035649">
    <property type="entry name" value="EFG_V"/>
</dbReference>
<dbReference type="PANTHER" id="PTHR43261:SF6">
    <property type="entry name" value="ELONGATION FACTOR G-LIKE PROTEIN"/>
    <property type="match status" value="1"/>
</dbReference>
<dbReference type="Gene3D" id="2.40.30.10">
    <property type="entry name" value="Translation factors"/>
    <property type="match status" value="1"/>
</dbReference>
<dbReference type="GO" id="GO:0005525">
    <property type="term" value="F:GTP binding"/>
    <property type="evidence" value="ECO:0007669"/>
    <property type="project" value="UniProtKB-KW"/>
</dbReference>
<dbReference type="Gene3D" id="3.30.70.240">
    <property type="match status" value="1"/>
</dbReference>
<keyword evidence="2" id="KW-0547">Nucleotide-binding</keyword>
<dbReference type="Pfam" id="PF22042">
    <property type="entry name" value="EF-G_D2"/>
    <property type="match status" value="1"/>
</dbReference>
<comment type="caution">
    <text evidence="8">The sequence shown here is derived from an EMBL/GenBank/DDBJ whole genome shotgun (WGS) entry which is preliminary data.</text>
</comment>
<dbReference type="Pfam" id="PF00009">
    <property type="entry name" value="GTP_EFTU"/>
    <property type="match status" value="1"/>
</dbReference>
<proteinExistence type="predicted"/>
<dbReference type="InterPro" id="IPR000795">
    <property type="entry name" value="T_Tr_GTP-bd_dom"/>
</dbReference>
<dbReference type="CDD" id="cd04088">
    <property type="entry name" value="EFG_mtEFG_II"/>
    <property type="match status" value="1"/>
</dbReference>
<keyword evidence="4" id="KW-0648">Protein biosynthesis</keyword>
<keyword evidence="9" id="KW-1185">Reference proteome</keyword>
<evidence type="ECO:0000259" key="7">
    <source>
        <dbReference type="PROSITE" id="PS51722"/>
    </source>
</evidence>
<dbReference type="InterPro" id="IPR027417">
    <property type="entry name" value="P-loop_NTPase"/>
</dbReference>
<dbReference type="SUPFAM" id="SSF54211">
    <property type="entry name" value="Ribosomal protein S5 domain 2-like"/>
    <property type="match status" value="1"/>
</dbReference>
<dbReference type="AlphaFoldDB" id="A0A0M2UWY4"/>
<reference evidence="8 9" key="1">
    <citation type="journal article" date="2013" name="BMC Microbiol.">
        <title>Identification of the type II cytochrome c maturation pathway in anammox bacteria by comparative genomics.</title>
        <authorList>
            <person name="Ferousi C."/>
            <person name="Speth D.R."/>
            <person name="Reimann J."/>
            <person name="Op den Camp H.J."/>
            <person name="Allen J.W."/>
            <person name="Keltjens J.T."/>
            <person name="Jetten M.S."/>
        </authorList>
    </citation>
    <scope>NUCLEOTIDE SEQUENCE [LARGE SCALE GENOMIC DNA]</scope>
    <source>
        <strain evidence="8">RU1</strain>
    </source>
</reference>
<dbReference type="FunFam" id="3.30.70.240:FF:000001">
    <property type="entry name" value="Elongation factor G"/>
    <property type="match status" value="1"/>
</dbReference>
<dbReference type="Pfam" id="PF00679">
    <property type="entry name" value="EFG_C"/>
    <property type="match status" value="1"/>
</dbReference>
<dbReference type="Gene3D" id="3.30.70.870">
    <property type="entry name" value="Elongation Factor G (Translational Gtpase), domain 3"/>
    <property type="match status" value="1"/>
</dbReference>
<dbReference type="InterPro" id="IPR005225">
    <property type="entry name" value="Small_GTP-bd"/>
</dbReference>
<dbReference type="Pfam" id="PF03764">
    <property type="entry name" value="EFG_IV"/>
    <property type="match status" value="1"/>
</dbReference>